<dbReference type="GO" id="GO:0007167">
    <property type="term" value="P:enzyme-linked receptor protein signaling pathway"/>
    <property type="evidence" value="ECO:0007669"/>
    <property type="project" value="TreeGrafter"/>
</dbReference>
<dbReference type="AlphaFoldDB" id="A0A8S1D792"/>
<protein>
    <recommendedName>
        <fullName evidence="5">SH2 domain-containing protein</fullName>
    </recommendedName>
</protein>
<dbReference type="PROSITE" id="PS50001">
    <property type="entry name" value="SH2"/>
    <property type="match status" value="1"/>
</dbReference>
<keyword evidence="2" id="KW-0963">Cytoplasm</keyword>
<dbReference type="GO" id="GO:0016477">
    <property type="term" value="P:cell migration"/>
    <property type="evidence" value="ECO:0007669"/>
    <property type="project" value="TreeGrafter"/>
</dbReference>
<dbReference type="GO" id="GO:0005737">
    <property type="term" value="C:cytoplasm"/>
    <property type="evidence" value="ECO:0007669"/>
    <property type="project" value="UniProtKB-SubCell"/>
</dbReference>
<dbReference type="SMART" id="SM00252">
    <property type="entry name" value="SH2"/>
    <property type="match status" value="1"/>
</dbReference>
<dbReference type="GO" id="GO:0035591">
    <property type="term" value="F:signaling adaptor activity"/>
    <property type="evidence" value="ECO:0007669"/>
    <property type="project" value="TreeGrafter"/>
</dbReference>
<dbReference type="CDD" id="cd09937">
    <property type="entry name" value="SH2_csk_like"/>
    <property type="match status" value="1"/>
</dbReference>
<feature type="domain" description="SH2" evidence="5">
    <location>
        <begin position="16"/>
        <end position="105"/>
    </location>
</feature>
<proteinExistence type="predicted"/>
<dbReference type="InterPro" id="IPR000980">
    <property type="entry name" value="SH2"/>
</dbReference>
<comment type="subcellular location">
    <subcellularLocation>
        <location evidence="1">Cytoplasm</location>
    </subcellularLocation>
</comment>
<organism evidence="6 7">
    <name type="scientific">Cloeon dipterum</name>
    <dbReference type="NCBI Taxonomy" id="197152"/>
    <lineage>
        <taxon>Eukaryota</taxon>
        <taxon>Metazoa</taxon>
        <taxon>Ecdysozoa</taxon>
        <taxon>Arthropoda</taxon>
        <taxon>Hexapoda</taxon>
        <taxon>Insecta</taxon>
        <taxon>Pterygota</taxon>
        <taxon>Palaeoptera</taxon>
        <taxon>Ephemeroptera</taxon>
        <taxon>Pisciforma</taxon>
        <taxon>Baetidae</taxon>
        <taxon>Cloeon</taxon>
    </lineage>
</organism>
<keyword evidence="7" id="KW-1185">Reference proteome</keyword>
<dbReference type="GO" id="GO:0030971">
    <property type="term" value="F:receptor tyrosine kinase binding"/>
    <property type="evidence" value="ECO:0007669"/>
    <property type="project" value="TreeGrafter"/>
</dbReference>
<evidence type="ECO:0000256" key="4">
    <source>
        <dbReference type="PROSITE-ProRule" id="PRU00191"/>
    </source>
</evidence>
<dbReference type="Pfam" id="PF00017">
    <property type="entry name" value="SH2"/>
    <property type="match status" value="1"/>
</dbReference>
<dbReference type="PANTHER" id="PTHR19969:SF5">
    <property type="entry name" value="CRK-LIKE PROTEIN"/>
    <property type="match status" value="1"/>
</dbReference>
<evidence type="ECO:0000256" key="3">
    <source>
        <dbReference type="ARBA" id="ARBA00022999"/>
    </source>
</evidence>
<name>A0A8S1D792_9INSE</name>
<dbReference type="Gene3D" id="3.30.505.10">
    <property type="entry name" value="SH2 domain"/>
    <property type="match status" value="1"/>
</dbReference>
<gene>
    <name evidence="6" type="ORF">CLODIP_2_CD05640</name>
</gene>
<evidence type="ECO:0000256" key="2">
    <source>
        <dbReference type="ARBA" id="ARBA00022490"/>
    </source>
</evidence>
<dbReference type="PANTHER" id="PTHR19969">
    <property type="entry name" value="SH2-SH3 ADAPTOR PROTEIN-RELATED"/>
    <property type="match status" value="1"/>
</dbReference>
<dbReference type="PRINTS" id="PR00678">
    <property type="entry name" value="PI3KINASEP85"/>
</dbReference>
<evidence type="ECO:0000259" key="5">
    <source>
        <dbReference type="PROSITE" id="PS50001"/>
    </source>
</evidence>
<dbReference type="FunFam" id="3.30.505.10:FF:000023">
    <property type="entry name" value="Tyrosine-protein kinase"/>
    <property type="match status" value="1"/>
</dbReference>
<reference evidence="6 7" key="1">
    <citation type="submission" date="2020-04" db="EMBL/GenBank/DDBJ databases">
        <authorList>
            <person name="Alioto T."/>
            <person name="Alioto T."/>
            <person name="Gomez Garrido J."/>
        </authorList>
    </citation>
    <scope>NUCLEOTIDE SEQUENCE [LARGE SCALE GENOMIC DNA]</scope>
</reference>
<dbReference type="OrthoDB" id="346907at2759"/>
<dbReference type="InterPro" id="IPR036860">
    <property type="entry name" value="SH2_dom_sf"/>
</dbReference>
<comment type="caution">
    <text evidence="6">The sequence shown here is derived from an EMBL/GenBank/DDBJ whole genome shotgun (WGS) entry which is preliminary data.</text>
</comment>
<keyword evidence="3 4" id="KW-0727">SH2 domain</keyword>
<dbReference type="SUPFAM" id="SSF55550">
    <property type="entry name" value="SH2 domain"/>
    <property type="match status" value="1"/>
</dbReference>
<evidence type="ECO:0000313" key="7">
    <source>
        <dbReference type="Proteomes" id="UP000494165"/>
    </source>
</evidence>
<accession>A0A8S1D792</accession>
<sequence>MSTTTDSIRSLPREKWLHGKISREQTEELLTPREDGLFLVRESTNYPGDYTLCICFQGKVEHYRIKHKDKKLTIDDEEIFDSLGQLVKHYEQDADGLCTQLIKSRSFFCADDKNENLPESVYNFERWNGVHFYC</sequence>
<dbReference type="EMBL" id="CADEPI010000143">
    <property type="protein sequence ID" value="CAB3377327.1"/>
    <property type="molecule type" value="Genomic_DNA"/>
</dbReference>
<evidence type="ECO:0000256" key="1">
    <source>
        <dbReference type="ARBA" id="ARBA00004496"/>
    </source>
</evidence>
<dbReference type="Proteomes" id="UP000494165">
    <property type="component" value="Unassembled WGS sequence"/>
</dbReference>
<dbReference type="InterPro" id="IPR051184">
    <property type="entry name" value="Tyrosine-phos_adapter"/>
</dbReference>
<evidence type="ECO:0000313" key="6">
    <source>
        <dbReference type="EMBL" id="CAB3377327.1"/>
    </source>
</evidence>
<dbReference type="InterPro" id="IPR035027">
    <property type="entry name" value="Csk-like_SH2"/>
</dbReference>
<dbReference type="PRINTS" id="PR00401">
    <property type="entry name" value="SH2DOMAIN"/>
</dbReference>